<feature type="transmembrane region" description="Helical" evidence="9">
    <location>
        <begin position="341"/>
        <end position="368"/>
    </location>
</feature>
<evidence type="ECO:0000256" key="2">
    <source>
        <dbReference type="ARBA" id="ARBA00022448"/>
    </source>
</evidence>
<keyword evidence="7 9" id="KW-1133">Transmembrane helix</keyword>
<accession>A0A1N6FD62</accession>
<dbReference type="AlphaFoldDB" id="A0A1N6FD62"/>
<evidence type="ECO:0000256" key="1">
    <source>
        <dbReference type="ARBA" id="ARBA00004651"/>
    </source>
</evidence>
<dbReference type="GO" id="GO:0015833">
    <property type="term" value="P:peptide transport"/>
    <property type="evidence" value="ECO:0007669"/>
    <property type="project" value="UniProtKB-KW"/>
</dbReference>
<evidence type="ECO:0000256" key="8">
    <source>
        <dbReference type="ARBA" id="ARBA00023136"/>
    </source>
</evidence>
<gene>
    <name evidence="11" type="ORF">SAMN05443662_1031</name>
</gene>
<keyword evidence="3" id="KW-1003">Cell membrane</keyword>
<evidence type="ECO:0000256" key="7">
    <source>
        <dbReference type="ARBA" id="ARBA00022989"/>
    </source>
</evidence>
<dbReference type="PANTHER" id="PTHR43386">
    <property type="entry name" value="OLIGOPEPTIDE TRANSPORT SYSTEM PERMEASE PROTEIN APPC"/>
    <property type="match status" value="1"/>
</dbReference>
<evidence type="ECO:0000256" key="3">
    <source>
        <dbReference type="ARBA" id="ARBA00022475"/>
    </source>
</evidence>
<feature type="transmembrane region" description="Helical" evidence="9">
    <location>
        <begin position="206"/>
        <end position="232"/>
    </location>
</feature>
<comment type="subcellular location">
    <subcellularLocation>
        <location evidence="1 9">Cell membrane</location>
        <topology evidence="1 9">Multi-pass membrane protein</topology>
    </subcellularLocation>
</comment>
<dbReference type="PANTHER" id="PTHR43386:SF24">
    <property type="entry name" value="OLIGOPEPTIDE TRANSPORT SYSTEM PERMEASE PROTEIN AMID"/>
    <property type="match status" value="1"/>
</dbReference>
<keyword evidence="8 9" id="KW-0472">Membrane</keyword>
<feature type="transmembrane region" description="Helical" evidence="9">
    <location>
        <begin position="285"/>
        <end position="306"/>
    </location>
</feature>
<dbReference type="STRING" id="364032.SAMN05443662_1031"/>
<feature type="transmembrane region" description="Helical" evidence="9">
    <location>
        <begin position="6"/>
        <end position="26"/>
    </location>
</feature>
<evidence type="ECO:0000256" key="5">
    <source>
        <dbReference type="ARBA" id="ARBA00022856"/>
    </source>
</evidence>
<feature type="transmembrane region" description="Helical" evidence="9">
    <location>
        <begin position="125"/>
        <end position="143"/>
    </location>
</feature>
<keyword evidence="12" id="KW-1185">Reference proteome</keyword>
<dbReference type="GO" id="GO:0055085">
    <property type="term" value="P:transmembrane transport"/>
    <property type="evidence" value="ECO:0007669"/>
    <property type="project" value="InterPro"/>
</dbReference>
<evidence type="ECO:0000256" key="4">
    <source>
        <dbReference type="ARBA" id="ARBA00022692"/>
    </source>
</evidence>
<dbReference type="PROSITE" id="PS50928">
    <property type="entry name" value="ABC_TM1"/>
    <property type="match status" value="1"/>
</dbReference>
<dbReference type="Pfam" id="PF00528">
    <property type="entry name" value="BPD_transp_1"/>
    <property type="match status" value="1"/>
</dbReference>
<evidence type="ECO:0000313" key="11">
    <source>
        <dbReference type="EMBL" id="SIN93210.1"/>
    </source>
</evidence>
<dbReference type="EMBL" id="FSRE01000002">
    <property type="protein sequence ID" value="SIN93210.1"/>
    <property type="molecule type" value="Genomic_DNA"/>
</dbReference>
<comment type="similarity">
    <text evidence="9">Belongs to the binding-protein-dependent transport system permease family.</text>
</comment>
<name>A0A1N6FD62_9GAMM</name>
<reference evidence="11 12" key="1">
    <citation type="submission" date="2016-11" db="EMBL/GenBank/DDBJ databases">
        <authorList>
            <person name="Jaros S."/>
            <person name="Januszkiewicz K."/>
            <person name="Wedrychowicz H."/>
        </authorList>
    </citation>
    <scope>NUCLEOTIDE SEQUENCE [LARGE SCALE GENOMIC DNA]</scope>
    <source>
        <strain evidence="11 12">DSM 17737</strain>
    </source>
</reference>
<dbReference type="OrthoDB" id="9805884at2"/>
<dbReference type="Gene3D" id="1.10.3720.10">
    <property type="entry name" value="MetI-like"/>
    <property type="match status" value="1"/>
</dbReference>
<sequence length="428" mass="47692">MIALLWTDVLVWLLVIMLALWGRLAMRDALVRARWQQVFASPLATISAIILITYLKLALLDSIHLRMDDGQLRSLLDLIFYHLLDASERTYSAPFATHEFVKSVVQQDGQVLQVHLPLRHVQPGMVWWDLLLAAALASLVVWLTRRGVPDFFKNGIFARSPRGVFWGTAWGVWFVLIALWLLSHHYHVFGTDKVGNDVLYQAIKSIRTGVLIGTLTTLLMLPLAIGLGVAAGYFKGWVDDIIQYLYTTLNSIPGVLLIAAAVLVMQGMLETHPDWFGSVAERADLRLLFLTLILGLTSWTGLCRLLRAETLKLSAVEYVTAARALGAGHGRILLRHIVPNLMHLVLISIVLDFSGLVLAEAVLTYVGVGVDPTMNSWGNMINAARLEMAREPMVWWTLAAAFVFMSLVVLAANLLSDRIQQVFNPRNA</sequence>
<dbReference type="SUPFAM" id="SSF161098">
    <property type="entry name" value="MetI-like"/>
    <property type="match status" value="1"/>
</dbReference>
<feature type="domain" description="ABC transmembrane type-1" evidence="10">
    <location>
        <begin position="206"/>
        <end position="416"/>
    </location>
</feature>
<feature type="transmembrane region" description="Helical" evidence="9">
    <location>
        <begin position="38"/>
        <end position="59"/>
    </location>
</feature>
<dbReference type="RefSeq" id="WP_074201300.1">
    <property type="nucleotide sequence ID" value="NZ_FSRE01000002.1"/>
</dbReference>
<keyword evidence="2 9" id="KW-0813">Transport</keyword>
<protein>
    <submittedName>
        <fullName evidence="11">Peptide/nickel transport system permease protein</fullName>
    </submittedName>
</protein>
<dbReference type="InterPro" id="IPR035906">
    <property type="entry name" value="MetI-like_sf"/>
</dbReference>
<dbReference type="InterPro" id="IPR000515">
    <property type="entry name" value="MetI-like"/>
</dbReference>
<proteinExistence type="inferred from homology"/>
<dbReference type="CDD" id="cd06261">
    <property type="entry name" value="TM_PBP2"/>
    <property type="match status" value="1"/>
</dbReference>
<evidence type="ECO:0000256" key="6">
    <source>
        <dbReference type="ARBA" id="ARBA00022927"/>
    </source>
</evidence>
<dbReference type="GO" id="GO:0015031">
    <property type="term" value="P:protein transport"/>
    <property type="evidence" value="ECO:0007669"/>
    <property type="project" value="UniProtKB-KW"/>
</dbReference>
<keyword evidence="4 9" id="KW-0812">Transmembrane</keyword>
<dbReference type="Proteomes" id="UP000198461">
    <property type="component" value="Unassembled WGS sequence"/>
</dbReference>
<feature type="transmembrane region" description="Helical" evidence="9">
    <location>
        <begin position="164"/>
        <end position="186"/>
    </location>
</feature>
<feature type="transmembrane region" description="Helical" evidence="9">
    <location>
        <begin position="393"/>
        <end position="416"/>
    </location>
</feature>
<organism evidence="11 12">
    <name type="scientific">Sulfurivirga caldicuralii</name>
    <dbReference type="NCBI Taxonomy" id="364032"/>
    <lineage>
        <taxon>Bacteria</taxon>
        <taxon>Pseudomonadati</taxon>
        <taxon>Pseudomonadota</taxon>
        <taxon>Gammaproteobacteria</taxon>
        <taxon>Thiotrichales</taxon>
        <taxon>Piscirickettsiaceae</taxon>
        <taxon>Sulfurivirga</taxon>
    </lineage>
</organism>
<keyword evidence="5" id="KW-0571">Peptide transport</keyword>
<feature type="transmembrane region" description="Helical" evidence="9">
    <location>
        <begin position="244"/>
        <end position="265"/>
    </location>
</feature>
<dbReference type="GO" id="GO:0005886">
    <property type="term" value="C:plasma membrane"/>
    <property type="evidence" value="ECO:0007669"/>
    <property type="project" value="UniProtKB-SubCell"/>
</dbReference>
<dbReference type="InterPro" id="IPR050366">
    <property type="entry name" value="BP-dependent_transpt_permease"/>
</dbReference>
<keyword evidence="6" id="KW-0653">Protein transport</keyword>
<evidence type="ECO:0000256" key="9">
    <source>
        <dbReference type="RuleBase" id="RU363032"/>
    </source>
</evidence>
<evidence type="ECO:0000259" key="10">
    <source>
        <dbReference type="PROSITE" id="PS50928"/>
    </source>
</evidence>
<evidence type="ECO:0000313" key="12">
    <source>
        <dbReference type="Proteomes" id="UP000198461"/>
    </source>
</evidence>